<dbReference type="NCBIfam" id="TIGR00231">
    <property type="entry name" value="small_GTP"/>
    <property type="match status" value="1"/>
</dbReference>
<evidence type="ECO:0000313" key="11">
    <source>
        <dbReference type="EMBL" id="OAD74270.1"/>
    </source>
</evidence>
<evidence type="ECO:0000259" key="10">
    <source>
        <dbReference type="PROSITE" id="PS51713"/>
    </source>
</evidence>
<dbReference type="GO" id="GO:0005525">
    <property type="term" value="F:GTP binding"/>
    <property type="evidence" value="ECO:0007669"/>
    <property type="project" value="UniProtKB-UniRule"/>
</dbReference>
<dbReference type="VEuPathDB" id="FungiDB:PHYBLDRAFT_144719"/>
<dbReference type="NCBIfam" id="TIGR00436">
    <property type="entry name" value="era"/>
    <property type="match status" value="1"/>
</dbReference>
<evidence type="ECO:0000256" key="2">
    <source>
        <dbReference type="ARBA" id="ARBA00022741"/>
    </source>
</evidence>
<dbReference type="Pfam" id="PF01926">
    <property type="entry name" value="MMR_HSR1"/>
    <property type="match status" value="1"/>
</dbReference>
<feature type="region of interest" description="G5" evidence="6">
    <location>
        <begin position="407"/>
        <end position="409"/>
    </location>
</feature>
<dbReference type="PROSITE" id="PS51713">
    <property type="entry name" value="G_ERA"/>
    <property type="match status" value="1"/>
</dbReference>
<dbReference type="GeneID" id="28992179"/>
<feature type="region of interest" description="Disordered" evidence="8">
    <location>
        <begin position="1"/>
        <end position="47"/>
    </location>
</feature>
<evidence type="ECO:0000256" key="1">
    <source>
        <dbReference type="ARBA" id="ARBA00007921"/>
    </source>
</evidence>
<feature type="domain" description="Era-type G" evidence="10">
    <location>
        <begin position="252"/>
        <end position="429"/>
    </location>
</feature>
<feature type="region of interest" description="G1" evidence="6">
    <location>
        <begin position="260"/>
        <end position="267"/>
    </location>
</feature>
<accession>A0A163DYX2</accession>
<evidence type="ECO:0000259" key="9">
    <source>
        <dbReference type="PROSITE" id="PS50823"/>
    </source>
</evidence>
<proteinExistence type="inferred from homology"/>
<dbReference type="GO" id="GO:0000028">
    <property type="term" value="P:ribosomal small subunit assembly"/>
    <property type="evidence" value="ECO:0007669"/>
    <property type="project" value="TreeGrafter"/>
</dbReference>
<evidence type="ECO:0000256" key="7">
    <source>
        <dbReference type="RuleBase" id="RU003761"/>
    </source>
</evidence>
<dbReference type="GO" id="GO:0043024">
    <property type="term" value="F:ribosomal small subunit binding"/>
    <property type="evidence" value="ECO:0007669"/>
    <property type="project" value="TreeGrafter"/>
</dbReference>
<evidence type="ECO:0000256" key="6">
    <source>
        <dbReference type="PROSITE-ProRule" id="PRU01050"/>
    </source>
</evidence>
<name>A0A163DYX2_PHYB8</name>
<dbReference type="InterPro" id="IPR009019">
    <property type="entry name" value="KH_sf_prok-type"/>
</dbReference>
<keyword evidence="4 6" id="KW-0342">GTP-binding</keyword>
<dbReference type="CDD" id="cd22534">
    <property type="entry name" value="KH-II_Era"/>
    <property type="match status" value="1"/>
</dbReference>
<feature type="compositionally biased region" description="Basic and acidic residues" evidence="8">
    <location>
        <begin position="133"/>
        <end position="158"/>
    </location>
</feature>
<dbReference type="EMBL" id="KV440979">
    <property type="protein sequence ID" value="OAD74270.1"/>
    <property type="molecule type" value="Genomic_DNA"/>
</dbReference>
<evidence type="ECO:0000256" key="3">
    <source>
        <dbReference type="ARBA" id="ARBA00022884"/>
    </source>
</evidence>
<feature type="compositionally biased region" description="Basic and acidic residues" evidence="8">
    <location>
        <begin position="165"/>
        <end position="181"/>
    </location>
</feature>
<dbReference type="AlphaFoldDB" id="A0A163DYX2"/>
<dbReference type="InterPro" id="IPR006073">
    <property type="entry name" value="GTP-bd"/>
</dbReference>
<keyword evidence="2 6" id="KW-0547">Nucleotide-binding</keyword>
<evidence type="ECO:0008006" key="13">
    <source>
        <dbReference type="Google" id="ProtNLM"/>
    </source>
</evidence>
<dbReference type="SUPFAM" id="SSF54814">
    <property type="entry name" value="Prokaryotic type KH domain (KH-domain type II)"/>
    <property type="match status" value="1"/>
</dbReference>
<dbReference type="InterPro" id="IPR005662">
    <property type="entry name" value="GTPase_Era-like"/>
</dbReference>
<reference evidence="12" key="1">
    <citation type="submission" date="2015-06" db="EMBL/GenBank/DDBJ databases">
        <title>Expansion of signal transduction pathways in fungi by whole-genome duplication.</title>
        <authorList>
            <consortium name="DOE Joint Genome Institute"/>
            <person name="Corrochano L.M."/>
            <person name="Kuo A."/>
            <person name="Marcet-Houben M."/>
            <person name="Polaino S."/>
            <person name="Salamov A."/>
            <person name="Villalobos J.M."/>
            <person name="Alvarez M.I."/>
            <person name="Avalos J."/>
            <person name="Benito E.P."/>
            <person name="Benoit I."/>
            <person name="Burger G."/>
            <person name="Camino L.P."/>
            <person name="Canovas D."/>
            <person name="Cerda-Olmedo E."/>
            <person name="Cheng J.-F."/>
            <person name="Dominguez A."/>
            <person name="Elias M."/>
            <person name="Eslava A.P."/>
            <person name="Glaser F."/>
            <person name="Grimwood J."/>
            <person name="Gutierrez G."/>
            <person name="Heitman J."/>
            <person name="Henrissat B."/>
            <person name="Iturriaga E.A."/>
            <person name="Lang B.F."/>
            <person name="Lavin J.L."/>
            <person name="Lee S."/>
            <person name="Li W."/>
            <person name="Lindquist E."/>
            <person name="Lopez-Garcia S."/>
            <person name="Luque E.M."/>
            <person name="Marcos A.T."/>
            <person name="Martin J."/>
            <person name="McCluskey K."/>
            <person name="Medina H.R."/>
            <person name="Miralles-Duran A."/>
            <person name="Miyazaki A."/>
            <person name="Munoz-Torres E."/>
            <person name="Oguiza J.A."/>
            <person name="Ohm R."/>
            <person name="Olmedo M."/>
            <person name="Orejas M."/>
            <person name="Ortiz-Castellanos L."/>
            <person name="Pisabarro A.G."/>
            <person name="Rodriguez-Romero J."/>
            <person name="Ruiz-Herrera J."/>
            <person name="Ruiz-Vazquez R."/>
            <person name="Sanz C."/>
            <person name="Schackwitz W."/>
            <person name="Schmutz J."/>
            <person name="Shahriari M."/>
            <person name="Shelest E."/>
            <person name="Silva-Franco F."/>
            <person name="Soanes D."/>
            <person name="Syed K."/>
            <person name="Tagua V.G."/>
            <person name="Talbot N.J."/>
            <person name="Thon M."/>
            <person name="De vries R.P."/>
            <person name="Wiebenga A."/>
            <person name="Yadav J.S."/>
            <person name="Braun E.L."/>
            <person name="Baker S."/>
            <person name="Garre V."/>
            <person name="Horwitz B."/>
            <person name="Torres-Martinez S."/>
            <person name="Idnurm A."/>
            <person name="Herrera-Estrella A."/>
            <person name="Gabaldon T."/>
            <person name="Grigoriev I.V."/>
        </authorList>
    </citation>
    <scope>NUCLEOTIDE SEQUENCE [LARGE SCALE GENOMIC DNA]</scope>
    <source>
        <strain evidence="12">NRRL 1555(-)</strain>
    </source>
</reference>
<evidence type="ECO:0000313" key="12">
    <source>
        <dbReference type="Proteomes" id="UP000077315"/>
    </source>
</evidence>
<dbReference type="InterPro" id="IPR030388">
    <property type="entry name" value="G_ERA_dom"/>
</dbReference>
<sequence length="536" mass="61722">MTRAKHEAGVPLELIKPKKGARTSTARREQLRSQNVPEGILKKSENTWKTNGLAAHSTYDENKRTNWDREDKINSFNDIDFVNNRHRTSNNSRTHSSQGNRYDDDQAGFQRGSYRQNFNDNDHQNNRDYYGSTRERRYNNNNRRTESWDDGYDSRHGSESQGRNEYSRKENPDRNVYRDLDLKARKEYSTVEEGRIKENRTSTDRIKRERNTKEAGGYIPSVLNSMKTREPAGLSQRLIKIVQNVTQPENPHSVKVAVIGEANAGKSTLINKIVGEQVTVVSSKAHTTRERILAVLSQDNYQVVFLDTPGIVPDNSGIKMNRTLLTSAWRSLDEADHVVILVDSRKALMPEARLAEESIIAQLKKYSIPATLVFNKMDLLDSDDTILEEVTARYKEGYCHIKQTLYVSALKESGLTKLKDSLFSVSQPKEWAYPKELKSEMSDLKRVEELIRVEFFKRLHQYIPYMLKQENVGWTETEKGIRIDQTVYVERDSQQKIVVGAKGAVIDQVVQEARTQISLALNRPVQLYIQVRTKKH</sequence>
<feature type="domain" description="KH type-2" evidence="9">
    <location>
        <begin position="459"/>
        <end position="535"/>
    </location>
</feature>
<evidence type="ECO:0000256" key="4">
    <source>
        <dbReference type="ARBA" id="ARBA00023134"/>
    </source>
</evidence>
<dbReference type="CDD" id="cd04163">
    <property type="entry name" value="Era"/>
    <property type="match status" value="1"/>
</dbReference>
<dbReference type="OrthoDB" id="188276at2759"/>
<organism evidence="11 12">
    <name type="scientific">Phycomyces blakesleeanus (strain ATCC 8743b / DSM 1359 / FGSC 10004 / NBRC 33097 / NRRL 1555)</name>
    <dbReference type="NCBI Taxonomy" id="763407"/>
    <lineage>
        <taxon>Eukaryota</taxon>
        <taxon>Fungi</taxon>
        <taxon>Fungi incertae sedis</taxon>
        <taxon>Mucoromycota</taxon>
        <taxon>Mucoromycotina</taxon>
        <taxon>Mucoromycetes</taxon>
        <taxon>Mucorales</taxon>
        <taxon>Phycomycetaceae</taxon>
        <taxon>Phycomyces</taxon>
    </lineage>
</organism>
<evidence type="ECO:0000256" key="5">
    <source>
        <dbReference type="PROSITE-ProRule" id="PRU00118"/>
    </source>
</evidence>
<evidence type="ECO:0000256" key="8">
    <source>
        <dbReference type="SAM" id="MobiDB-lite"/>
    </source>
</evidence>
<dbReference type="HAMAP" id="MF_00367">
    <property type="entry name" value="GTPase_Era"/>
    <property type="match status" value="1"/>
</dbReference>
<dbReference type="PANTHER" id="PTHR42698">
    <property type="entry name" value="GTPASE ERA"/>
    <property type="match status" value="1"/>
</dbReference>
<feature type="region of interest" description="G3" evidence="6">
    <location>
        <begin position="307"/>
        <end position="310"/>
    </location>
</feature>
<dbReference type="InterPro" id="IPR004044">
    <property type="entry name" value="KH_dom_type_2"/>
</dbReference>
<dbReference type="GO" id="GO:0019843">
    <property type="term" value="F:rRNA binding"/>
    <property type="evidence" value="ECO:0007669"/>
    <property type="project" value="TreeGrafter"/>
</dbReference>
<dbReference type="InterPro" id="IPR015946">
    <property type="entry name" value="KH_dom-like_a/b"/>
</dbReference>
<dbReference type="InterPro" id="IPR027417">
    <property type="entry name" value="P-loop_NTPase"/>
</dbReference>
<feature type="region of interest" description="G4" evidence="6">
    <location>
        <begin position="375"/>
        <end position="378"/>
    </location>
</feature>
<dbReference type="STRING" id="763407.A0A163DYX2"/>
<gene>
    <name evidence="11" type="ORF">PHYBLDRAFT_144719</name>
</gene>
<dbReference type="Proteomes" id="UP000077315">
    <property type="component" value="Unassembled WGS sequence"/>
</dbReference>
<dbReference type="SUPFAM" id="SSF52540">
    <property type="entry name" value="P-loop containing nucleoside triphosphate hydrolases"/>
    <property type="match status" value="1"/>
</dbReference>
<dbReference type="Pfam" id="PF07650">
    <property type="entry name" value="KH_2"/>
    <property type="match status" value="1"/>
</dbReference>
<dbReference type="PROSITE" id="PS50823">
    <property type="entry name" value="KH_TYPE_2"/>
    <property type="match status" value="1"/>
</dbReference>
<keyword evidence="3 5" id="KW-0694">RNA-binding</keyword>
<dbReference type="InParanoid" id="A0A163DYX2"/>
<protein>
    <recommendedName>
        <fullName evidence="13">KH type-2 domain-containing protein</fullName>
    </recommendedName>
</protein>
<dbReference type="InterPro" id="IPR005225">
    <property type="entry name" value="Small_GTP-bd"/>
</dbReference>
<dbReference type="RefSeq" id="XP_018292310.1">
    <property type="nucleotide sequence ID" value="XM_018431273.1"/>
</dbReference>
<dbReference type="Gene3D" id="3.30.300.20">
    <property type="match status" value="1"/>
</dbReference>
<dbReference type="PANTHER" id="PTHR42698:SF1">
    <property type="entry name" value="GTPASE ERA, MITOCHONDRIAL"/>
    <property type="match status" value="1"/>
</dbReference>
<feature type="region of interest" description="Disordered" evidence="8">
    <location>
        <begin position="83"/>
        <end position="181"/>
    </location>
</feature>
<comment type="similarity">
    <text evidence="1 6 7">Belongs to the TRAFAC class TrmE-Era-EngA-EngB-Septin-like GTPase superfamily. Era GTPase family.</text>
</comment>
<feature type="region of interest" description="G2" evidence="6">
    <location>
        <begin position="286"/>
        <end position="290"/>
    </location>
</feature>
<keyword evidence="12" id="KW-1185">Reference proteome</keyword>
<dbReference type="Gene3D" id="3.40.50.300">
    <property type="entry name" value="P-loop containing nucleotide triphosphate hydrolases"/>
    <property type="match status" value="1"/>
</dbReference>